<evidence type="ECO:0000313" key="3">
    <source>
        <dbReference type="EMBL" id="RRJ86565.1"/>
    </source>
</evidence>
<feature type="domain" description="Purine catabolism PurC-like" evidence="1">
    <location>
        <begin position="58"/>
        <end position="162"/>
    </location>
</feature>
<dbReference type="PANTHER" id="PTHR33744:SF1">
    <property type="entry name" value="DNA-BINDING TRANSCRIPTIONAL ACTIVATOR ADER"/>
    <property type="match status" value="1"/>
</dbReference>
<feature type="domain" description="PucR C-terminal helix-turn-helix" evidence="2">
    <location>
        <begin position="477"/>
        <end position="535"/>
    </location>
</feature>
<dbReference type="InterPro" id="IPR012914">
    <property type="entry name" value="PucR_dom"/>
</dbReference>
<dbReference type="AlphaFoldDB" id="A0A3P3VUS5"/>
<dbReference type="PANTHER" id="PTHR33744">
    <property type="entry name" value="CARBOHYDRATE DIACID REGULATOR"/>
    <property type="match status" value="1"/>
</dbReference>
<dbReference type="Gene3D" id="1.10.10.2840">
    <property type="entry name" value="PucR C-terminal helix-turn-helix domain"/>
    <property type="match status" value="1"/>
</dbReference>
<dbReference type="Proteomes" id="UP000274391">
    <property type="component" value="Unassembled WGS sequence"/>
</dbReference>
<dbReference type="OrthoDB" id="8450798at2"/>
<dbReference type="Pfam" id="PF13556">
    <property type="entry name" value="HTH_30"/>
    <property type="match status" value="1"/>
</dbReference>
<comment type="caution">
    <text evidence="3">The sequence shown here is derived from an EMBL/GenBank/DDBJ whole genome shotgun (WGS) entry which is preliminary data.</text>
</comment>
<dbReference type="InterPro" id="IPR051448">
    <property type="entry name" value="CdaR-like_regulators"/>
</dbReference>
<dbReference type="InterPro" id="IPR042070">
    <property type="entry name" value="PucR_C-HTH_sf"/>
</dbReference>
<keyword evidence="4" id="KW-1185">Reference proteome</keyword>
<protein>
    <submittedName>
        <fullName evidence="3">PucR family transcriptional regulator</fullName>
    </submittedName>
</protein>
<evidence type="ECO:0000259" key="2">
    <source>
        <dbReference type="Pfam" id="PF13556"/>
    </source>
</evidence>
<dbReference type="EMBL" id="RQVS01000008">
    <property type="protein sequence ID" value="RRJ86565.1"/>
    <property type="molecule type" value="Genomic_DNA"/>
</dbReference>
<proteinExistence type="predicted"/>
<accession>A0A3P3VUS5</accession>
<evidence type="ECO:0000313" key="4">
    <source>
        <dbReference type="Proteomes" id="UP000274391"/>
    </source>
</evidence>
<evidence type="ECO:0000259" key="1">
    <source>
        <dbReference type="Pfam" id="PF07905"/>
    </source>
</evidence>
<name>A0A3P3VUS5_9MICO</name>
<dbReference type="Pfam" id="PF07905">
    <property type="entry name" value="PucR"/>
    <property type="match status" value="1"/>
</dbReference>
<dbReference type="InterPro" id="IPR025736">
    <property type="entry name" value="PucR_C-HTH_dom"/>
</dbReference>
<sequence>MIYLVTQFIRPYPPAAPPSSFVAGLREVTASGQRASVPLGELLDISELEAELLVPVDAPSSLLRAPIVSVPVVDLADPRPHLTGSELLLTTGLGFVDDDAWYRDYVEALQDAGTVALGFGIEPVFDAVPAGLVGACTRAGMPLVAFPPHIPFVHITTAFYAALEEARMRRLERLNALALAMMHAALGHSPTVRVVNALARYLGGIAIVEQGDDRAVAGTIDGLAVQTVIDALPSMDEYPDAPDEVPAHRTVRVTIESAGVDVLSGTVRSSRARVPARSRLSIAAPRQLNGTDLTAFRLAIDTLRLVHSSGAAASTSVDTLLMGLVVDALMRPDPVVRERTARLLRSALAVSRSGGVFAVAGRRIDGEAAHAADLAWWRTDLATPFVDVHDRALRAITATAPRTATRETLAAAGWNIHVIGPLTPTELPLKLADAVLLAASGADEQARWQGLAALPEQRAAARRLLAPFEPAPQGAELRATLHTWLQHHGAWDATARALSVHRNVVRRQIAECASLLRADLDDARLRAELLLALDALAESPLDD</sequence>
<reference evidence="3 4" key="1">
    <citation type="submission" date="2018-11" db="EMBL/GenBank/DDBJ databases">
        <title>YIM 102482-1 draft genome.</title>
        <authorList>
            <person name="Li G."/>
            <person name="Jiang Y."/>
        </authorList>
    </citation>
    <scope>NUCLEOTIDE SEQUENCE [LARGE SCALE GENOMIC DNA]</scope>
    <source>
        <strain evidence="3 4">YIM 102482-1</strain>
    </source>
</reference>
<organism evidence="3 4">
    <name type="scientific">Gulosibacter macacae</name>
    <dbReference type="NCBI Taxonomy" id="2488791"/>
    <lineage>
        <taxon>Bacteria</taxon>
        <taxon>Bacillati</taxon>
        <taxon>Actinomycetota</taxon>
        <taxon>Actinomycetes</taxon>
        <taxon>Micrococcales</taxon>
        <taxon>Microbacteriaceae</taxon>
        <taxon>Gulosibacter</taxon>
    </lineage>
</organism>
<gene>
    <name evidence="3" type="ORF">EG850_07910</name>
</gene>